<evidence type="ECO:0000259" key="5">
    <source>
        <dbReference type="Pfam" id="PF02834"/>
    </source>
</evidence>
<dbReference type="Gene3D" id="3.90.1140.10">
    <property type="entry name" value="Cyclic phosphodiesterase"/>
    <property type="match status" value="1"/>
</dbReference>
<accession>A0A317E490</accession>
<protein>
    <recommendedName>
        <fullName evidence="2">RNA 2',3'-cyclic phosphodiesterase</fullName>
        <shortName evidence="2">RNA 2',3'-CPDase</shortName>
        <ecNumber evidence="2">3.1.4.58</ecNumber>
    </recommendedName>
</protein>
<dbReference type="GO" id="GO:0004113">
    <property type="term" value="F:2',3'-cyclic-nucleotide 3'-phosphodiesterase activity"/>
    <property type="evidence" value="ECO:0007669"/>
    <property type="project" value="InterPro"/>
</dbReference>
<organism evidence="6 7">
    <name type="scientific">Zavarzinia compransoris</name>
    <dbReference type="NCBI Taxonomy" id="1264899"/>
    <lineage>
        <taxon>Bacteria</taxon>
        <taxon>Pseudomonadati</taxon>
        <taxon>Pseudomonadota</taxon>
        <taxon>Alphaproteobacteria</taxon>
        <taxon>Rhodospirillales</taxon>
        <taxon>Zavarziniaceae</taxon>
        <taxon>Zavarzinia</taxon>
    </lineage>
</organism>
<dbReference type="SUPFAM" id="SSF55144">
    <property type="entry name" value="LigT-like"/>
    <property type="match status" value="1"/>
</dbReference>
<feature type="short sequence motif" description="HXTX 1" evidence="2">
    <location>
        <begin position="37"/>
        <end position="40"/>
    </location>
</feature>
<dbReference type="EMBL" id="QGLF01000002">
    <property type="protein sequence ID" value="PWR21938.1"/>
    <property type="molecule type" value="Genomic_DNA"/>
</dbReference>
<feature type="active site" description="Proton acceptor" evidence="2">
    <location>
        <position position="122"/>
    </location>
</feature>
<dbReference type="Proteomes" id="UP000246077">
    <property type="component" value="Unassembled WGS sequence"/>
</dbReference>
<evidence type="ECO:0000256" key="3">
    <source>
        <dbReference type="SAM" id="MobiDB-lite"/>
    </source>
</evidence>
<comment type="similarity">
    <text evidence="2">Belongs to the 2H phosphoesterase superfamily. ThpR family.</text>
</comment>
<dbReference type="PANTHER" id="PTHR35561">
    <property type="entry name" value="RNA 2',3'-CYCLIC PHOSPHODIESTERASE"/>
    <property type="match status" value="1"/>
</dbReference>
<comment type="caution">
    <text evidence="6">The sequence shown here is derived from an EMBL/GenBank/DDBJ whole genome shotgun (WGS) entry which is preliminary data.</text>
</comment>
<dbReference type="NCBIfam" id="TIGR02258">
    <property type="entry name" value="2_5_ligase"/>
    <property type="match status" value="1"/>
</dbReference>
<dbReference type="PANTHER" id="PTHR35561:SF1">
    <property type="entry name" value="RNA 2',3'-CYCLIC PHOSPHODIESTERASE"/>
    <property type="match status" value="1"/>
</dbReference>
<feature type="domain" description="Phosphoesterase HXTX" evidence="5">
    <location>
        <begin position="22"/>
        <end position="86"/>
    </location>
</feature>
<dbReference type="EC" id="3.1.4.58" evidence="2"/>
<keyword evidence="7" id="KW-1185">Reference proteome</keyword>
<feature type="signal peptide" evidence="4">
    <location>
        <begin position="1"/>
        <end position="21"/>
    </location>
</feature>
<feature type="chain" id="PRO_5016373710" description="RNA 2',3'-cyclic phosphodiesterase" evidence="4">
    <location>
        <begin position="22"/>
        <end position="197"/>
    </location>
</feature>
<dbReference type="Pfam" id="PF02834">
    <property type="entry name" value="LigT_PEase"/>
    <property type="match status" value="2"/>
</dbReference>
<dbReference type="HAMAP" id="MF_01940">
    <property type="entry name" value="RNA_CPDase"/>
    <property type="match status" value="1"/>
</dbReference>
<dbReference type="OrthoDB" id="9793819at2"/>
<dbReference type="AlphaFoldDB" id="A0A317E490"/>
<evidence type="ECO:0000256" key="2">
    <source>
        <dbReference type="HAMAP-Rule" id="MF_01940"/>
    </source>
</evidence>
<reference evidence="7" key="1">
    <citation type="submission" date="2018-05" db="EMBL/GenBank/DDBJ databases">
        <title>Zavarzinia sp. HR-AS.</title>
        <authorList>
            <person name="Lee Y."/>
            <person name="Jeon C.O."/>
        </authorList>
    </citation>
    <scope>NUCLEOTIDE SEQUENCE [LARGE SCALE GENOMIC DNA]</scope>
    <source>
        <strain evidence="7">DSM 1231</strain>
    </source>
</reference>
<keyword evidence="4" id="KW-0732">Signal</keyword>
<gene>
    <name evidence="6" type="primary">thpR</name>
    <name evidence="6" type="ORF">DKG75_08135</name>
</gene>
<comment type="catalytic activity">
    <reaction evidence="2">
        <text>a 3'-end 2',3'-cyclophospho-ribonucleotide-RNA + H2O = a 3'-end 2'-phospho-ribonucleotide-RNA + H(+)</text>
        <dbReference type="Rhea" id="RHEA:11828"/>
        <dbReference type="Rhea" id="RHEA-COMP:10464"/>
        <dbReference type="Rhea" id="RHEA-COMP:17353"/>
        <dbReference type="ChEBI" id="CHEBI:15377"/>
        <dbReference type="ChEBI" id="CHEBI:15378"/>
        <dbReference type="ChEBI" id="CHEBI:83064"/>
        <dbReference type="ChEBI" id="CHEBI:173113"/>
        <dbReference type="EC" id="3.1.4.58"/>
    </reaction>
</comment>
<evidence type="ECO:0000256" key="4">
    <source>
        <dbReference type="SAM" id="SignalP"/>
    </source>
</evidence>
<dbReference type="GO" id="GO:0008664">
    <property type="term" value="F:RNA 2',3'-cyclic 3'-phosphodiesterase activity"/>
    <property type="evidence" value="ECO:0007669"/>
    <property type="project" value="UniProtKB-EC"/>
</dbReference>
<feature type="active site" description="Proton donor" evidence="2">
    <location>
        <position position="37"/>
    </location>
</feature>
<dbReference type="InterPro" id="IPR014051">
    <property type="entry name" value="Phosphoesterase_HXTX"/>
</dbReference>
<evidence type="ECO:0000313" key="7">
    <source>
        <dbReference type="Proteomes" id="UP000246077"/>
    </source>
</evidence>
<dbReference type="InterPro" id="IPR009097">
    <property type="entry name" value="Cyclic_Pdiesterase"/>
</dbReference>
<proteinExistence type="inferred from homology"/>
<feature type="region of interest" description="Disordered" evidence="3">
    <location>
        <begin position="178"/>
        <end position="197"/>
    </location>
</feature>
<dbReference type="InterPro" id="IPR004175">
    <property type="entry name" value="RNA_CPDase"/>
</dbReference>
<dbReference type="RefSeq" id="WP_109920583.1">
    <property type="nucleotide sequence ID" value="NZ_QGLF01000002.1"/>
</dbReference>
<name>A0A317E490_9PROT</name>
<comment type="function">
    <text evidence="2">Hydrolyzes RNA 2',3'-cyclic phosphodiester to an RNA 2'-phosphomonoester.</text>
</comment>
<feature type="domain" description="Phosphoesterase HXTX" evidence="5">
    <location>
        <begin position="110"/>
        <end position="163"/>
    </location>
</feature>
<evidence type="ECO:0000256" key="1">
    <source>
        <dbReference type="ARBA" id="ARBA00022801"/>
    </source>
</evidence>
<evidence type="ECO:0000313" key="6">
    <source>
        <dbReference type="EMBL" id="PWR21938.1"/>
    </source>
</evidence>
<keyword evidence="1 2" id="KW-0378">Hydrolase</keyword>
<feature type="short sequence motif" description="HXTX 2" evidence="2">
    <location>
        <begin position="122"/>
        <end position="125"/>
    </location>
</feature>
<sequence length="197" mass="21480">MVRLFVALPLPLAQRRILALAAGGVPGARWTPLENYHVTLRFIGEVDERRADDIVSALDTVHADAFTLGIGGVGTFDSRRDARLLYARVLPVPALLDLEGRIGAALARVPGLDLEPRRFVPHVTLARLRQVDMGRLGAFIEGNGLLATPDWRVDHFALYSSDTGGDHSVYTLEERFDLDDDAGGDDHDGWADDGGED</sequence>